<dbReference type="RefSeq" id="WP_105334646.1">
    <property type="nucleotide sequence ID" value="NZ_PUHZ01000007.1"/>
</dbReference>
<dbReference type="Proteomes" id="UP000239388">
    <property type="component" value="Unassembled WGS sequence"/>
</dbReference>
<dbReference type="OrthoDB" id="263363at2"/>
<comment type="caution">
    <text evidence="1">The sequence shown here is derived from an EMBL/GenBank/DDBJ whole genome shotgun (WGS) entry which is preliminary data.</text>
</comment>
<dbReference type="AlphaFoldDB" id="A0A2S8F2Z6"/>
<protein>
    <submittedName>
        <fullName evidence="1">Uncharacterized protein</fullName>
    </submittedName>
</protein>
<dbReference type="Proteomes" id="UP000237819">
    <property type="component" value="Unassembled WGS sequence"/>
</dbReference>
<reference evidence="3 4" key="1">
    <citation type="submission" date="2018-02" db="EMBL/GenBank/DDBJ databases">
        <title>Comparative genomes isolates from brazilian mangrove.</title>
        <authorList>
            <person name="Araujo J.E."/>
            <person name="Taketani R.G."/>
            <person name="Silva M.C.P."/>
            <person name="Loureco M.V."/>
            <person name="Andreote F.D."/>
        </authorList>
    </citation>
    <scope>NUCLEOTIDE SEQUENCE [LARGE SCALE GENOMIC DNA]</scope>
    <source>
        <strain evidence="1 4">NAP PRIS-MGV</strain>
        <strain evidence="2 3">Nap-Phe MGV</strain>
    </source>
</reference>
<evidence type="ECO:0000313" key="3">
    <source>
        <dbReference type="Proteomes" id="UP000237819"/>
    </source>
</evidence>
<name>A0A2S8F2Z6_9BACT</name>
<proteinExistence type="predicted"/>
<evidence type="ECO:0000313" key="2">
    <source>
        <dbReference type="EMBL" id="PQO46847.1"/>
    </source>
</evidence>
<evidence type="ECO:0000313" key="1">
    <source>
        <dbReference type="EMBL" id="PQO26521.1"/>
    </source>
</evidence>
<sequence length="160" mass="17972">MKKCFHDLTVSDVQADPIWRFTNENPDDDLEVESVKETHFSNLSGLIIASQVEFADSSKHLALLQNVSLAGQKVNDHFLSLTIEMNGDWFPLARYHDAAIENFGPEQLAAFVGKAVKDVFPIRYDLRETLHSDSMRLAGFVRDVPISPLTDDELISLALQ</sequence>
<organism evidence="1 4">
    <name type="scientific">Blastopirellula marina</name>
    <dbReference type="NCBI Taxonomy" id="124"/>
    <lineage>
        <taxon>Bacteria</taxon>
        <taxon>Pseudomonadati</taxon>
        <taxon>Planctomycetota</taxon>
        <taxon>Planctomycetia</taxon>
        <taxon>Pirellulales</taxon>
        <taxon>Pirellulaceae</taxon>
        <taxon>Blastopirellula</taxon>
    </lineage>
</organism>
<gene>
    <name evidence="2" type="ORF">C5Y93_06770</name>
    <name evidence="1" type="ORF">C5Y98_30750</name>
</gene>
<evidence type="ECO:0000313" key="4">
    <source>
        <dbReference type="Proteomes" id="UP000239388"/>
    </source>
</evidence>
<accession>A0A2S8F2Z6</accession>
<dbReference type="EMBL" id="PUHZ01000007">
    <property type="protein sequence ID" value="PQO46847.1"/>
    <property type="molecule type" value="Genomic_DNA"/>
</dbReference>
<dbReference type="EMBL" id="PUIB01000031">
    <property type="protein sequence ID" value="PQO26521.1"/>
    <property type="molecule type" value="Genomic_DNA"/>
</dbReference>